<evidence type="ECO:0000313" key="2">
    <source>
        <dbReference type="Proteomes" id="UP000317938"/>
    </source>
</evidence>
<evidence type="ECO:0008006" key="3">
    <source>
        <dbReference type="Google" id="ProtNLM"/>
    </source>
</evidence>
<dbReference type="RefSeq" id="WP_145237709.1">
    <property type="nucleotide sequence ID" value="NZ_VNFF01000008.1"/>
</dbReference>
<sequence length="147" mass="17242">MEYPALLEAGMHNMTLSDLRSVFVDPFEKIERRAELLSRFEAFVSRLNDVSINMEVWIDGSFATTKDHPGDIDLVVVCDKDEVNRLPHDKQKILEELFKDQKTTKLRYECDAYFVFDDMHDKSYWRGLFGFDREENPKGIARIMVEA</sequence>
<dbReference type="Proteomes" id="UP000317938">
    <property type="component" value="Unassembled WGS sequence"/>
</dbReference>
<organism evidence="1 2">
    <name type="scientific">Pseudoalteromonas neustonica</name>
    <dbReference type="NCBI Taxonomy" id="1840331"/>
    <lineage>
        <taxon>Bacteria</taxon>
        <taxon>Pseudomonadati</taxon>
        <taxon>Pseudomonadota</taxon>
        <taxon>Gammaproteobacteria</taxon>
        <taxon>Alteromonadales</taxon>
        <taxon>Pseudoalteromonadaceae</taxon>
        <taxon>Pseudoalteromonas</taxon>
    </lineage>
</organism>
<dbReference type="Pfam" id="PF22014">
    <property type="entry name" value="DUF6932"/>
    <property type="match status" value="1"/>
</dbReference>
<proteinExistence type="predicted"/>
<reference evidence="1 2" key="1">
    <citation type="submission" date="2019-07" db="EMBL/GenBank/DDBJ databases">
        <title>Diversity of Bacteria from Kongsfjorden, Arctic.</title>
        <authorList>
            <person name="Yu Y."/>
        </authorList>
    </citation>
    <scope>NUCLEOTIDE SEQUENCE [LARGE SCALE GENOMIC DNA]</scope>
    <source>
        <strain evidence="1 2">SM1927</strain>
    </source>
</reference>
<dbReference type="SUPFAM" id="SSF81301">
    <property type="entry name" value="Nucleotidyltransferase"/>
    <property type="match status" value="1"/>
</dbReference>
<comment type="caution">
    <text evidence="1">The sequence shown here is derived from an EMBL/GenBank/DDBJ whole genome shotgun (WGS) entry which is preliminary data.</text>
</comment>
<dbReference type="InterPro" id="IPR053860">
    <property type="entry name" value="DUF6932"/>
</dbReference>
<accession>A0ABY3FE07</accession>
<name>A0ABY3FE07_9GAMM</name>
<dbReference type="InterPro" id="IPR043519">
    <property type="entry name" value="NT_sf"/>
</dbReference>
<dbReference type="EMBL" id="VNFF01000008">
    <property type="protein sequence ID" value="TVU83600.1"/>
    <property type="molecule type" value="Genomic_DNA"/>
</dbReference>
<evidence type="ECO:0000313" key="1">
    <source>
        <dbReference type="EMBL" id="TVU83600.1"/>
    </source>
</evidence>
<gene>
    <name evidence="1" type="ORF">FQP85_10505</name>
</gene>
<keyword evidence="2" id="KW-1185">Reference proteome</keyword>
<protein>
    <recommendedName>
        <fullName evidence="3">Polymerase nucleotidyl transferase domain-containing protein</fullName>
    </recommendedName>
</protein>